<name>A0A2T9Z9C6_9FUNG</name>
<dbReference type="Proteomes" id="UP000245609">
    <property type="component" value="Unassembled WGS sequence"/>
</dbReference>
<dbReference type="AlphaFoldDB" id="A0A2T9Z9C6"/>
<feature type="compositionally biased region" description="Polar residues" evidence="1">
    <location>
        <begin position="449"/>
        <end position="460"/>
    </location>
</feature>
<evidence type="ECO:0000313" key="2">
    <source>
        <dbReference type="EMBL" id="PVV01145.1"/>
    </source>
</evidence>
<proteinExistence type="predicted"/>
<protein>
    <submittedName>
        <fullName evidence="2">Uncharacterized protein</fullName>
    </submittedName>
</protein>
<evidence type="ECO:0000256" key="1">
    <source>
        <dbReference type="SAM" id="MobiDB-lite"/>
    </source>
</evidence>
<feature type="region of interest" description="Disordered" evidence="1">
    <location>
        <begin position="449"/>
        <end position="474"/>
    </location>
</feature>
<feature type="region of interest" description="Disordered" evidence="1">
    <location>
        <begin position="502"/>
        <end position="528"/>
    </location>
</feature>
<reference evidence="2 3" key="1">
    <citation type="journal article" date="2018" name="MBio">
        <title>Comparative Genomics Reveals the Core Gene Toolbox for the Fungus-Insect Symbiosis.</title>
        <authorList>
            <person name="Wang Y."/>
            <person name="Stata M."/>
            <person name="Wang W."/>
            <person name="Stajich J.E."/>
            <person name="White M.M."/>
            <person name="Moncalvo J.M."/>
        </authorList>
    </citation>
    <scope>NUCLEOTIDE SEQUENCE [LARGE SCALE GENOMIC DNA]</scope>
    <source>
        <strain evidence="2 3">SC-DP-2</strain>
    </source>
</reference>
<feature type="compositionally biased region" description="Basic and acidic residues" evidence="1">
    <location>
        <begin position="348"/>
        <end position="377"/>
    </location>
</feature>
<feature type="compositionally biased region" description="Basic and acidic residues" evidence="1">
    <location>
        <begin position="91"/>
        <end position="103"/>
    </location>
</feature>
<dbReference type="EMBL" id="MBFS01001329">
    <property type="protein sequence ID" value="PVV01145.1"/>
    <property type="molecule type" value="Genomic_DNA"/>
</dbReference>
<sequence length="910" mass="106193">MDISISKSLLGKKEGSTPNLMNKNNISSIFSAELSNNFKRARSVNGLNPYDQDSFVSMKQHRSWNSGNILEAKENKVEDQKYNENPLHIVTENENKDNRDTTPKGDYSSKTSPTSVTRAYESNAEEISTSVVGIQPRQNDPDIDAFEIKKPRSEEIISNSTREEIIKKLKIIPKKLKKEEGYLISHKEDVRYKVHVQESGKDKSVLTKTEITEKPTENDDFSEEHYNSLGIEGRHIQKEDVSDVSTTCLNENEDSEDGNIYKNLNKKDQKKNRESAGQLLNILSEKIHSLSNEKTIYSKNIGEKEGATEYKARGKRYYERGNLHKGRVRGKGYQAYYYKDDRYLTHESSDTDNQFEHEALSRRNRPKKDSSRSHDYQYRPYTYHSSDLSYFEQGSQRNDPEKKGNGNDYENSSYMEDLHQNTGINPGLKYVSDEPMYLKSKNYNLRKNKIEGSQINNNQQKNEKDHGLKDGSQSDFTSTIVKQKLGQEESVRYGQFLDTEYHLRDPGKKSGNYSHQGYESGETTETDEELVSYQLFTRPKRAEPQDGKRNPRLLRPIEFPKIISSRQYKSYRNVVPPGLPRQLSPDPYYLENFTRLQYENSNNKNQEFLGKNRSRAYTPLSNCNVHYQPFAQYHFRRIHRYNTHSSQKRGSTSSHETNSSYNSIGYFGNTFGKETDFEKYSFRKPVRQNPESDLEDSHDEPVKLGVNEPIYDEQSHTGETTETDEDLKEFLLEWYGKCKHKKVIRRFVEKKSYRNQVSASANKRDRPTHGSLSPWQDGRFYTFGESYNTDSGYMENYENQISQNYHFEQFLAQRDTWLARSIGYTKNNSFYNPSENQDSFDYRISSLIHPKESQYSDLQNWRLRRLYNYGTVYDKPRYYRNEPILGAAFSPRLSQKLSATRHENSQTPNK</sequence>
<comment type="caution">
    <text evidence="2">The sequence shown here is derived from an EMBL/GenBank/DDBJ whole genome shotgun (WGS) entry which is preliminary data.</text>
</comment>
<feature type="compositionally biased region" description="Polar residues" evidence="1">
    <location>
        <begin position="108"/>
        <end position="117"/>
    </location>
</feature>
<feature type="compositionally biased region" description="Polar residues" evidence="1">
    <location>
        <begin position="511"/>
        <end position="521"/>
    </location>
</feature>
<keyword evidence="3" id="KW-1185">Reference proteome</keyword>
<accession>A0A2T9Z9C6</accession>
<dbReference type="OrthoDB" id="10688917at2759"/>
<feature type="region of interest" description="Disordered" evidence="1">
    <location>
        <begin position="88"/>
        <end position="119"/>
    </location>
</feature>
<feature type="region of interest" description="Disordered" evidence="1">
    <location>
        <begin position="1"/>
        <end position="23"/>
    </location>
</feature>
<gene>
    <name evidence="2" type="ORF">BB560_004447</name>
</gene>
<feature type="region of interest" description="Disordered" evidence="1">
    <location>
        <begin position="392"/>
        <end position="413"/>
    </location>
</feature>
<evidence type="ECO:0000313" key="3">
    <source>
        <dbReference type="Proteomes" id="UP000245609"/>
    </source>
</evidence>
<feature type="region of interest" description="Disordered" evidence="1">
    <location>
        <begin position="348"/>
        <end position="379"/>
    </location>
</feature>
<organism evidence="2 3">
    <name type="scientific">Smittium megazygosporum</name>
    <dbReference type="NCBI Taxonomy" id="133381"/>
    <lineage>
        <taxon>Eukaryota</taxon>
        <taxon>Fungi</taxon>
        <taxon>Fungi incertae sedis</taxon>
        <taxon>Zoopagomycota</taxon>
        <taxon>Kickxellomycotina</taxon>
        <taxon>Harpellomycetes</taxon>
        <taxon>Harpellales</taxon>
        <taxon>Legeriomycetaceae</taxon>
        <taxon>Smittium</taxon>
    </lineage>
</organism>